<organism evidence="5 6">
    <name type="scientific">Populus deltoides</name>
    <name type="common">Eastern poplar</name>
    <name type="synonym">Eastern cottonwood</name>
    <dbReference type="NCBI Taxonomy" id="3696"/>
    <lineage>
        <taxon>Eukaryota</taxon>
        <taxon>Viridiplantae</taxon>
        <taxon>Streptophyta</taxon>
        <taxon>Embryophyta</taxon>
        <taxon>Tracheophyta</taxon>
        <taxon>Spermatophyta</taxon>
        <taxon>Magnoliopsida</taxon>
        <taxon>eudicotyledons</taxon>
        <taxon>Gunneridae</taxon>
        <taxon>Pentapetalae</taxon>
        <taxon>rosids</taxon>
        <taxon>fabids</taxon>
        <taxon>Malpighiales</taxon>
        <taxon>Salicaceae</taxon>
        <taxon>Saliceae</taxon>
        <taxon>Populus</taxon>
    </lineage>
</organism>
<gene>
    <name evidence="5" type="ORF">H0E87_027766</name>
</gene>
<evidence type="ECO:0000313" key="6">
    <source>
        <dbReference type="Proteomes" id="UP000807159"/>
    </source>
</evidence>
<proteinExistence type="predicted"/>
<evidence type="ECO:0000256" key="4">
    <source>
        <dbReference type="SAM" id="MobiDB-lite"/>
    </source>
</evidence>
<evidence type="ECO:0000256" key="1">
    <source>
        <dbReference type="ARBA" id="ARBA00022490"/>
    </source>
</evidence>
<protein>
    <recommendedName>
        <fullName evidence="7">Eukaryotic translation initiation factor 3 30 kDa subunit</fullName>
    </recommendedName>
</protein>
<keyword evidence="3" id="KW-0648">Protein biosynthesis</keyword>
<feature type="compositionally biased region" description="Basic residues" evidence="4">
    <location>
        <begin position="207"/>
        <end position="217"/>
    </location>
</feature>
<evidence type="ECO:0000256" key="3">
    <source>
        <dbReference type="ARBA" id="ARBA00022917"/>
    </source>
</evidence>
<comment type="caution">
    <text evidence="5">The sequence shown here is derived from an EMBL/GenBank/DDBJ whole genome shotgun (WGS) entry which is preliminary data.</text>
</comment>
<evidence type="ECO:0000313" key="5">
    <source>
        <dbReference type="EMBL" id="KAH8483130.1"/>
    </source>
</evidence>
<dbReference type="Pfam" id="PF08597">
    <property type="entry name" value="eIF3_subunit"/>
    <property type="match status" value="1"/>
</dbReference>
<keyword evidence="1" id="KW-0963">Cytoplasm</keyword>
<dbReference type="PANTHER" id="PTHR21681">
    <property type="entry name" value="EUKARYOTIC TRANSLATION INITIATION FACTOR 3 SUBUNIT J"/>
    <property type="match status" value="1"/>
</dbReference>
<dbReference type="GO" id="GO:0003743">
    <property type="term" value="F:translation initiation factor activity"/>
    <property type="evidence" value="ECO:0007669"/>
    <property type="project" value="UniProtKB-KW"/>
</dbReference>
<dbReference type="Proteomes" id="UP000807159">
    <property type="component" value="Chromosome 17"/>
</dbReference>
<feature type="region of interest" description="Disordered" evidence="4">
    <location>
        <begin position="204"/>
        <end position="227"/>
    </location>
</feature>
<reference evidence="5" key="1">
    <citation type="journal article" date="2021" name="J. Hered.">
        <title>Genome Assembly of Salicaceae Populus deltoides (Eastern Cottonwood) I-69 Based on Nanopore Sequencing and Hi-C Technologies.</title>
        <authorList>
            <person name="Bai S."/>
            <person name="Wu H."/>
            <person name="Zhang J."/>
            <person name="Pan Z."/>
            <person name="Zhao W."/>
            <person name="Li Z."/>
            <person name="Tong C."/>
        </authorList>
    </citation>
    <scope>NUCLEOTIDE SEQUENCE</scope>
    <source>
        <tissue evidence="5">Leaf</tissue>
    </source>
</reference>
<dbReference type="Gene3D" id="1.10.246.60">
    <property type="entry name" value="Eukaryotic translation initiation factor 3 like domains"/>
    <property type="match status" value="1"/>
</dbReference>
<feature type="region of interest" description="Disordered" evidence="4">
    <location>
        <begin position="66"/>
        <end position="86"/>
    </location>
</feature>
<dbReference type="EMBL" id="JACEGQ020000017">
    <property type="protein sequence ID" value="KAH8483130.1"/>
    <property type="molecule type" value="Genomic_DNA"/>
</dbReference>
<name>A0A8T2WQT5_POPDE</name>
<dbReference type="PANTHER" id="PTHR21681:SF0">
    <property type="entry name" value="EUKARYOTIC TRANSLATION INITIATION FACTOR 3 SUBUNIT J"/>
    <property type="match status" value="1"/>
</dbReference>
<dbReference type="GO" id="GO:0005852">
    <property type="term" value="C:eukaryotic translation initiation factor 3 complex"/>
    <property type="evidence" value="ECO:0007669"/>
    <property type="project" value="InterPro"/>
</dbReference>
<dbReference type="InterPro" id="IPR023194">
    <property type="entry name" value="eIF3-like_dom_sf"/>
</dbReference>
<dbReference type="AlphaFoldDB" id="A0A8T2WQT5"/>
<accession>A0A8T2WQT5</accession>
<keyword evidence="6" id="KW-1185">Reference proteome</keyword>
<evidence type="ECO:0000256" key="2">
    <source>
        <dbReference type="ARBA" id="ARBA00022540"/>
    </source>
</evidence>
<dbReference type="InterPro" id="IPR013906">
    <property type="entry name" value="eIF3j"/>
</dbReference>
<evidence type="ECO:0008006" key="7">
    <source>
        <dbReference type="Google" id="ProtNLM"/>
    </source>
</evidence>
<keyword evidence="2" id="KW-0396">Initiation factor</keyword>
<sequence length="241" mass="26972">MLGIYDSEGAFMQSGKTCAYLLELSILFKRSGSLGRDGREYFCGQGFIKKSVQKCDADIWDADAPVVKPPPEKAPKKSTAKSTEKKGKTVQVLKEEKLDPLAEKLRQQRLVEEADFRSTTELFAKKGDEKSLDSFIPKSESDFLEYAELISRKLRSFEKSYHYIGLLKAIMRLSMTAMKAADAKEVSASVSAIANEKIKAEKEANVSKKKQAGKKKQLHVDKPDDDLVVNPYDALDDVDFM</sequence>
<dbReference type="FunFam" id="1.10.246.60:FF:000002">
    <property type="entry name" value="Eukaryotic translation initiation factor 3 subunit J"/>
    <property type="match status" value="1"/>
</dbReference>